<feature type="transmembrane region" description="Helical" evidence="7">
    <location>
        <begin position="199"/>
        <end position="220"/>
    </location>
</feature>
<evidence type="ECO:0000313" key="9">
    <source>
        <dbReference type="EMBL" id="MFC0623862.1"/>
    </source>
</evidence>
<feature type="transmembrane region" description="Helical" evidence="7">
    <location>
        <begin position="240"/>
        <end position="261"/>
    </location>
</feature>
<sequence>MIGLALRSLRYRASAFAASFLAMWLGAIILMTFASMLDTAAGPGVDEVSKQALSLMATIVGGWGMLIVVFAVTSTLTLSVRQRGREMALLKSIGATPGQVGSMIVVEAGLVALVAAALAIPFAAVGGALLLSVLKDTGQVATGIGYGFGSIAIQMGLGITFVAAVAAALLTARRVTRMRARDALADASMETSGMGRVRLIAAWVFLGAGLSCGVVTATVFNGKGIDAMAVGGQAAILSSIGLALFAPVLLRSVTAVLAAPLRGAGAAGYLTVINVRRRTQQMAGALVPIILFTGIATGTLYMQGIENSAMPSAGTSTTAADAKAIETLNFVVVGMIALFAAIMLINTLIAATTYRRQEFGQQRLIGSTPGQVLRMVGFEGAALAITGVLFGSLAAVVAIVPYSLARTGTVFPEMGLALYLGIAGTALALTMAASLTTARRTLTTPAVEAASA</sequence>
<evidence type="ECO:0000256" key="5">
    <source>
        <dbReference type="ARBA" id="ARBA00023136"/>
    </source>
</evidence>
<evidence type="ECO:0000313" key="10">
    <source>
        <dbReference type="Proteomes" id="UP001589890"/>
    </source>
</evidence>
<dbReference type="EMBL" id="JBHLTC010000008">
    <property type="protein sequence ID" value="MFC0623862.1"/>
    <property type="molecule type" value="Genomic_DNA"/>
</dbReference>
<feature type="domain" description="ABC3 transporter permease C-terminal" evidence="8">
    <location>
        <begin position="331"/>
        <end position="445"/>
    </location>
</feature>
<keyword evidence="2" id="KW-1003">Cell membrane</keyword>
<dbReference type="Proteomes" id="UP001589890">
    <property type="component" value="Unassembled WGS sequence"/>
</dbReference>
<evidence type="ECO:0000256" key="2">
    <source>
        <dbReference type="ARBA" id="ARBA00022475"/>
    </source>
</evidence>
<proteinExistence type="inferred from homology"/>
<keyword evidence="4 7" id="KW-1133">Transmembrane helix</keyword>
<keyword evidence="5 7" id="KW-0472">Membrane</keyword>
<comment type="subcellular location">
    <subcellularLocation>
        <location evidence="1">Cell membrane</location>
        <topology evidence="1">Multi-pass membrane protein</topology>
    </subcellularLocation>
</comment>
<comment type="similarity">
    <text evidence="6">Belongs to the ABC-4 integral membrane protein family.</text>
</comment>
<protein>
    <submittedName>
        <fullName evidence="9">FtsX-like permease family protein</fullName>
    </submittedName>
</protein>
<feature type="transmembrane region" description="Helical" evidence="7">
    <location>
        <begin position="375"/>
        <end position="404"/>
    </location>
</feature>
<feature type="transmembrane region" description="Helical" evidence="7">
    <location>
        <begin position="282"/>
        <end position="302"/>
    </location>
</feature>
<name>A0ABV6QGV3_9ACTN</name>
<keyword evidence="3 7" id="KW-0812">Transmembrane</keyword>
<evidence type="ECO:0000256" key="3">
    <source>
        <dbReference type="ARBA" id="ARBA00022692"/>
    </source>
</evidence>
<dbReference type="Pfam" id="PF02687">
    <property type="entry name" value="FtsX"/>
    <property type="match status" value="2"/>
</dbReference>
<dbReference type="PANTHER" id="PTHR30572:SF4">
    <property type="entry name" value="ABC TRANSPORTER PERMEASE YTRF"/>
    <property type="match status" value="1"/>
</dbReference>
<feature type="transmembrane region" description="Helical" evidence="7">
    <location>
        <begin position="330"/>
        <end position="354"/>
    </location>
</feature>
<evidence type="ECO:0000256" key="4">
    <source>
        <dbReference type="ARBA" id="ARBA00022989"/>
    </source>
</evidence>
<feature type="transmembrane region" description="Helical" evidence="7">
    <location>
        <begin position="151"/>
        <end position="172"/>
    </location>
</feature>
<feature type="transmembrane region" description="Helical" evidence="7">
    <location>
        <begin position="100"/>
        <end position="131"/>
    </location>
</feature>
<dbReference type="RefSeq" id="WP_380044762.1">
    <property type="nucleotide sequence ID" value="NZ_JBHLTC010000008.1"/>
</dbReference>
<reference evidence="9 10" key="1">
    <citation type="submission" date="2024-09" db="EMBL/GenBank/DDBJ databases">
        <authorList>
            <person name="Sun Q."/>
            <person name="Mori K."/>
        </authorList>
    </citation>
    <scope>NUCLEOTIDE SEQUENCE [LARGE SCALE GENOMIC DNA]</scope>
    <source>
        <strain evidence="9 10">CGMCC 1.15906</strain>
    </source>
</reference>
<keyword evidence="10" id="KW-1185">Reference proteome</keyword>
<feature type="transmembrane region" description="Helical" evidence="7">
    <location>
        <begin position="12"/>
        <end position="33"/>
    </location>
</feature>
<comment type="caution">
    <text evidence="9">The sequence shown here is derived from an EMBL/GenBank/DDBJ whole genome shotgun (WGS) entry which is preliminary data.</text>
</comment>
<organism evidence="9 10">
    <name type="scientific">Kribbella deserti</name>
    <dbReference type="NCBI Taxonomy" id="1926257"/>
    <lineage>
        <taxon>Bacteria</taxon>
        <taxon>Bacillati</taxon>
        <taxon>Actinomycetota</taxon>
        <taxon>Actinomycetes</taxon>
        <taxon>Propionibacteriales</taxon>
        <taxon>Kribbellaceae</taxon>
        <taxon>Kribbella</taxon>
    </lineage>
</organism>
<feature type="transmembrane region" description="Helical" evidence="7">
    <location>
        <begin position="416"/>
        <end position="435"/>
    </location>
</feature>
<feature type="transmembrane region" description="Helical" evidence="7">
    <location>
        <begin position="53"/>
        <end position="79"/>
    </location>
</feature>
<evidence type="ECO:0000256" key="7">
    <source>
        <dbReference type="SAM" id="Phobius"/>
    </source>
</evidence>
<evidence type="ECO:0000256" key="1">
    <source>
        <dbReference type="ARBA" id="ARBA00004651"/>
    </source>
</evidence>
<dbReference type="InterPro" id="IPR003838">
    <property type="entry name" value="ABC3_permease_C"/>
</dbReference>
<evidence type="ECO:0000256" key="6">
    <source>
        <dbReference type="ARBA" id="ARBA00038076"/>
    </source>
</evidence>
<feature type="domain" description="ABC3 transporter permease C-terminal" evidence="8">
    <location>
        <begin position="63"/>
        <end position="173"/>
    </location>
</feature>
<dbReference type="PANTHER" id="PTHR30572">
    <property type="entry name" value="MEMBRANE COMPONENT OF TRANSPORTER-RELATED"/>
    <property type="match status" value="1"/>
</dbReference>
<dbReference type="InterPro" id="IPR050250">
    <property type="entry name" value="Macrolide_Exporter_MacB"/>
</dbReference>
<evidence type="ECO:0000259" key="8">
    <source>
        <dbReference type="Pfam" id="PF02687"/>
    </source>
</evidence>
<accession>A0ABV6QGV3</accession>
<gene>
    <name evidence="9" type="ORF">ACFFGN_07305</name>
</gene>